<dbReference type="InterPro" id="IPR001789">
    <property type="entry name" value="Sig_transdc_resp-reg_receiver"/>
</dbReference>
<dbReference type="SMART" id="SM00471">
    <property type="entry name" value="HDc"/>
    <property type="match status" value="1"/>
</dbReference>
<feature type="domain" description="PAC" evidence="8">
    <location>
        <begin position="718"/>
        <end position="770"/>
    </location>
</feature>
<dbReference type="SUPFAM" id="SSF55785">
    <property type="entry name" value="PYP-like sensor domain (PAS domain)"/>
    <property type="match status" value="2"/>
</dbReference>
<dbReference type="SUPFAM" id="SSF55781">
    <property type="entry name" value="GAF domain-like"/>
    <property type="match status" value="1"/>
</dbReference>
<dbReference type="CDD" id="cd01949">
    <property type="entry name" value="GGDEF"/>
    <property type="match status" value="1"/>
</dbReference>
<dbReference type="PANTHER" id="PTHR45228">
    <property type="entry name" value="CYCLIC DI-GMP PHOSPHODIESTERASE TM_0186-RELATED"/>
    <property type="match status" value="1"/>
</dbReference>
<gene>
    <name evidence="11" type="ORF">L0N08_08060</name>
</gene>
<dbReference type="CDD" id="cd00077">
    <property type="entry name" value="HDc"/>
    <property type="match status" value="1"/>
</dbReference>
<dbReference type="PROSITE" id="PS50110">
    <property type="entry name" value="RESPONSE_REGULATORY"/>
    <property type="match status" value="1"/>
</dbReference>
<dbReference type="SUPFAM" id="SSF109604">
    <property type="entry name" value="HD-domain/PDEase-like"/>
    <property type="match status" value="1"/>
</dbReference>
<dbReference type="InterPro" id="IPR013655">
    <property type="entry name" value="PAS_fold_3"/>
</dbReference>
<dbReference type="PROSITE" id="PS50113">
    <property type="entry name" value="PAC"/>
    <property type="match status" value="2"/>
</dbReference>
<dbReference type="NCBIfam" id="TIGR00229">
    <property type="entry name" value="sensory_box"/>
    <property type="match status" value="2"/>
</dbReference>
<dbReference type="InterPro" id="IPR037522">
    <property type="entry name" value="HD_GYP_dom"/>
</dbReference>
<feature type="domain" description="Response regulatory" evidence="6">
    <location>
        <begin position="6"/>
        <end position="123"/>
    </location>
</feature>
<feature type="domain" description="PAS" evidence="7">
    <location>
        <begin position="548"/>
        <end position="587"/>
    </location>
</feature>
<organism evidence="11 12">
    <name type="scientific">Enterocloster aldenensis</name>
    <dbReference type="NCBI Taxonomy" id="358742"/>
    <lineage>
        <taxon>Bacteria</taxon>
        <taxon>Bacillati</taxon>
        <taxon>Bacillota</taxon>
        <taxon>Clostridia</taxon>
        <taxon>Lachnospirales</taxon>
        <taxon>Lachnospiraceae</taxon>
        <taxon>Enterocloster</taxon>
    </lineage>
</organism>
<evidence type="ECO:0000259" key="9">
    <source>
        <dbReference type="PROSITE" id="PS50887"/>
    </source>
</evidence>
<dbReference type="SMART" id="SM00267">
    <property type="entry name" value="GGDEF"/>
    <property type="match status" value="1"/>
</dbReference>
<dbReference type="InterPro" id="IPR029016">
    <property type="entry name" value="GAF-like_dom_sf"/>
</dbReference>
<name>A0AAW5BTN0_9FIRM</name>
<evidence type="ECO:0000256" key="3">
    <source>
        <dbReference type="ARBA" id="ARBA00022777"/>
    </source>
</evidence>
<dbReference type="GO" id="GO:0016301">
    <property type="term" value="F:kinase activity"/>
    <property type="evidence" value="ECO:0007669"/>
    <property type="project" value="UniProtKB-KW"/>
</dbReference>
<accession>A0AAW5BTN0</accession>
<dbReference type="InterPro" id="IPR035965">
    <property type="entry name" value="PAS-like_dom_sf"/>
</dbReference>
<keyword evidence="2 11" id="KW-0808">Transferase</keyword>
<dbReference type="Gene3D" id="1.10.3210.10">
    <property type="entry name" value="Hypothetical protein af1432"/>
    <property type="match status" value="1"/>
</dbReference>
<dbReference type="Pfam" id="PF00072">
    <property type="entry name" value="Response_reg"/>
    <property type="match status" value="1"/>
</dbReference>
<dbReference type="CDD" id="cd00130">
    <property type="entry name" value="PAS"/>
    <property type="match status" value="2"/>
</dbReference>
<dbReference type="InterPro" id="IPR052020">
    <property type="entry name" value="Cyclic_di-GMP/3'3'-cGAMP_PDE"/>
</dbReference>
<dbReference type="SMART" id="SM00448">
    <property type="entry name" value="REC"/>
    <property type="match status" value="1"/>
</dbReference>
<sequence>MGQRDTILIVDDMEVNRVILSGLFQEEYHLLEAENGEQALLLLKQYHGNIAIMLLDVVMPVMDGYQVMKEMGGSGLLDEVPVVVITADNSLEGELRSFDLGASDIIVKPFEPHVVKRRVHNIIELYLHKHNLEDMVDQQAHKLKESNDVLVDALSSVIEYRSLESGQHIKRIRLLTRVLLQELAQNCPEYGLDQHKIEVIASASALHDIGKIAIEDRILNKPGRLTPEEFEIMKTHTTKGCQILESLGRMSDKEYLQYAYNICRYHHERWDGKGYPEGLCGDAIPICAQAVSVVDAFDALTSDRVYKKAIPYQQAANMILNGECGIYSPRLMECFKLVLPVLSALCQKYADGNVPSGNPLHMQNKEQAAAESRVSALQLEQLKYLAMLRYENTMVAEVDFSTGSYHLVYAPNLRIKRAFQGERLEDAAARYISEMVRPEDREYMQIAWKEGMPEFFAEGLLKQSWKHRVREGLEWHWYELTILRIDTEHPRQRKALLLWKALENPDGSGESAPSRHADESQILHQILKGISRYRNDQWLTILDMDDGFMGYDREVVRSKFNDRYLEIIHPEDRGRVRKELLDQLNRGSEFELEHRVVDAYGCISWVLTKGCLMTDRQGQEYLYSVVIDINQTKHAQEELRLGLERYKIVMEQTNDIFFEWDVETDTVAYSSNWKSKFGYDPISTRASERIPKISHLHPEDMAPFGVFINEMRSGRRYGELEFKVSDSRGRYQWCKLRATMQFDDQGRPCKAVGIVIDINDEKTAAQELKARAERDTLTKLYNKASARQKIEYMLANREEGEGLALFIIDIDNFKMVNDRYGHMFGDAVLTKIAAQLSHLFRSSDIVSRIGGDEFMAMLQGALGEGQVMAVADRILECFDRVLEELPKDCSITCSTGIAVCPEDGEDFQTLFQKADVALYHAKACGKKQYQIYEQSMENKAYGQNAPRQTAANTTIESEEGSGVVLNDLLPRAFNIFSKAVQLDRAVENVLELLGERLQVSRAYIFENSEDGRSYSNTFEWCREGIESQKDMLQDMSYDDMSADYKSFFNERGVLYCDDISRFPEDIREMLARQGIQSMLQCAIKDNGEFKGWVGFDDCTSKCMWTISQIEILSFISELLSLFLLKRRAQDNAMELAEDLCTVLDHQDSWIYVVDAKTKELLYINEKTHRLAPDSRVGMRCHEAFFCKDEPCSKCPMKDIDQKINCTLEVYNPILKVWSLADASLIRWRKKEACLLACHDITKYKEGMEK</sequence>
<evidence type="ECO:0000259" key="7">
    <source>
        <dbReference type="PROSITE" id="PS50112"/>
    </source>
</evidence>
<evidence type="ECO:0000256" key="5">
    <source>
        <dbReference type="PROSITE-ProRule" id="PRU00169"/>
    </source>
</evidence>
<proteinExistence type="predicted"/>
<dbReference type="GO" id="GO:0016779">
    <property type="term" value="F:nucleotidyltransferase activity"/>
    <property type="evidence" value="ECO:0007669"/>
    <property type="project" value="UniProtKB-KW"/>
</dbReference>
<feature type="domain" description="GGDEF" evidence="9">
    <location>
        <begin position="801"/>
        <end position="934"/>
    </location>
</feature>
<dbReference type="GeneID" id="97207456"/>
<dbReference type="InterPro" id="IPR003607">
    <property type="entry name" value="HD/PDEase_dom"/>
</dbReference>
<feature type="modified residue" description="4-aspartylphosphate" evidence="5">
    <location>
        <position position="56"/>
    </location>
</feature>
<evidence type="ECO:0000256" key="2">
    <source>
        <dbReference type="ARBA" id="ARBA00022679"/>
    </source>
</evidence>
<dbReference type="PROSITE" id="PS50112">
    <property type="entry name" value="PAS"/>
    <property type="match status" value="1"/>
</dbReference>
<dbReference type="InterPro" id="IPR043128">
    <property type="entry name" value="Rev_trsase/Diguanyl_cyclase"/>
</dbReference>
<dbReference type="AlphaFoldDB" id="A0AAW5BTN0"/>
<evidence type="ECO:0000259" key="8">
    <source>
        <dbReference type="PROSITE" id="PS50113"/>
    </source>
</evidence>
<keyword evidence="5" id="KW-0597">Phosphoprotein</keyword>
<evidence type="ECO:0000259" key="10">
    <source>
        <dbReference type="PROSITE" id="PS51832"/>
    </source>
</evidence>
<protein>
    <recommendedName>
        <fullName evidence="1">Stage 0 sporulation protein A homolog</fullName>
    </recommendedName>
</protein>
<dbReference type="InterPro" id="IPR000160">
    <property type="entry name" value="GGDEF_dom"/>
</dbReference>
<dbReference type="Gene3D" id="3.30.450.40">
    <property type="match status" value="1"/>
</dbReference>
<evidence type="ECO:0000256" key="4">
    <source>
        <dbReference type="ARBA" id="ARBA00024867"/>
    </source>
</evidence>
<dbReference type="InterPro" id="IPR000014">
    <property type="entry name" value="PAS"/>
</dbReference>
<dbReference type="Gene3D" id="3.30.450.20">
    <property type="entry name" value="PAS domain"/>
    <property type="match status" value="2"/>
</dbReference>
<dbReference type="PROSITE" id="PS51832">
    <property type="entry name" value="HD_GYP"/>
    <property type="match status" value="1"/>
</dbReference>
<comment type="function">
    <text evidence="4">May play the central regulatory role in sporulation. It may be an element of the effector pathway responsible for the activation of sporulation genes in response to nutritional stress. Spo0A may act in concert with spo0H (a sigma factor) to control the expression of some genes that are critical to the sporulation process.</text>
</comment>
<evidence type="ECO:0000313" key="12">
    <source>
        <dbReference type="Proteomes" id="UP001299608"/>
    </source>
</evidence>
<dbReference type="GO" id="GO:0000160">
    <property type="term" value="P:phosphorelay signal transduction system"/>
    <property type="evidence" value="ECO:0007669"/>
    <property type="project" value="InterPro"/>
</dbReference>
<dbReference type="RefSeq" id="WP_227116340.1">
    <property type="nucleotide sequence ID" value="NZ_BAABZL010000001.1"/>
</dbReference>
<evidence type="ECO:0000313" key="11">
    <source>
        <dbReference type="EMBL" id="MCG4745360.1"/>
    </source>
</evidence>
<keyword evidence="11" id="KW-0548">Nucleotidyltransferase</keyword>
<dbReference type="PANTHER" id="PTHR45228:SF5">
    <property type="entry name" value="CYCLIC DI-GMP PHOSPHODIESTERASE VC_1348-RELATED"/>
    <property type="match status" value="1"/>
</dbReference>
<keyword evidence="3" id="KW-0418">Kinase</keyword>
<feature type="domain" description="PAC" evidence="8">
    <location>
        <begin position="590"/>
        <end position="641"/>
    </location>
</feature>
<feature type="domain" description="HD-GYP" evidence="10">
    <location>
        <begin position="143"/>
        <end position="351"/>
    </location>
</feature>
<dbReference type="EMBL" id="JAKNGE010000008">
    <property type="protein sequence ID" value="MCG4745360.1"/>
    <property type="molecule type" value="Genomic_DNA"/>
</dbReference>
<dbReference type="Gene3D" id="3.30.70.270">
    <property type="match status" value="1"/>
</dbReference>
<dbReference type="Pfam" id="PF01590">
    <property type="entry name" value="GAF"/>
    <property type="match status" value="1"/>
</dbReference>
<dbReference type="FunFam" id="3.30.70.270:FF:000001">
    <property type="entry name" value="Diguanylate cyclase domain protein"/>
    <property type="match status" value="1"/>
</dbReference>
<dbReference type="InterPro" id="IPR029787">
    <property type="entry name" value="Nucleotide_cyclase"/>
</dbReference>
<dbReference type="Pfam" id="PF00990">
    <property type="entry name" value="GGDEF"/>
    <property type="match status" value="1"/>
</dbReference>
<dbReference type="SUPFAM" id="SSF55073">
    <property type="entry name" value="Nucleotide cyclase"/>
    <property type="match status" value="1"/>
</dbReference>
<dbReference type="SUPFAM" id="SSF52172">
    <property type="entry name" value="CheY-like"/>
    <property type="match status" value="1"/>
</dbReference>
<dbReference type="NCBIfam" id="TIGR00254">
    <property type="entry name" value="GGDEF"/>
    <property type="match status" value="1"/>
</dbReference>
<dbReference type="InterPro" id="IPR011006">
    <property type="entry name" value="CheY-like_superfamily"/>
</dbReference>
<dbReference type="Pfam" id="PF08447">
    <property type="entry name" value="PAS_3"/>
    <property type="match status" value="2"/>
</dbReference>
<comment type="caution">
    <text evidence="11">The sequence shown here is derived from an EMBL/GenBank/DDBJ whole genome shotgun (WGS) entry which is preliminary data.</text>
</comment>
<dbReference type="Pfam" id="PF13487">
    <property type="entry name" value="HD_5"/>
    <property type="match status" value="1"/>
</dbReference>
<dbReference type="InterPro" id="IPR003018">
    <property type="entry name" value="GAF"/>
</dbReference>
<evidence type="ECO:0000256" key="1">
    <source>
        <dbReference type="ARBA" id="ARBA00018672"/>
    </source>
</evidence>
<dbReference type="InterPro" id="IPR000700">
    <property type="entry name" value="PAS-assoc_C"/>
</dbReference>
<dbReference type="Proteomes" id="UP001299608">
    <property type="component" value="Unassembled WGS sequence"/>
</dbReference>
<dbReference type="Gene3D" id="3.40.50.2300">
    <property type="match status" value="1"/>
</dbReference>
<reference evidence="11" key="1">
    <citation type="submission" date="2022-01" db="EMBL/GenBank/DDBJ databases">
        <title>Collection of gut derived symbiotic bacterial strains cultured from healthy donors.</title>
        <authorList>
            <person name="Lin H."/>
            <person name="Kohout C."/>
            <person name="Waligurski E."/>
            <person name="Pamer E.G."/>
        </authorList>
    </citation>
    <scope>NUCLEOTIDE SEQUENCE</scope>
    <source>
        <strain evidence="11">DFI.6.55</strain>
    </source>
</reference>
<evidence type="ECO:0000259" key="6">
    <source>
        <dbReference type="PROSITE" id="PS50110"/>
    </source>
</evidence>
<dbReference type="PROSITE" id="PS50887">
    <property type="entry name" value="GGDEF"/>
    <property type="match status" value="1"/>
</dbReference>